<dbReference type="PROSITE" id="PS51388">
    <property type="entry name" value="GED"/>
    <property type="match status" value="1"/>
</dbReference>
<dbReference type="PROSITE" id="PS50003">
    <property type="entry name" value="PH_DOMAIN"/>
    <property type="match status" value="1"/>
</dbReference>
<dbReference type="SMART" id="SM00053">
    <property type="entry name" value="DYNc"/>
    <property type="match status" value="1"/>
</dbReference>
<organism evidence="13 14">
    <name type="scientific">Equus przewalskii</name>
    <name type="common">Przewalski's horse</name>
    <name type="synonym">Equus caballus przewalskii</name>
    <dbReference type="NCBI Taxonomy" id="9798"/>
    <lineage>
        <taxon>Eukaryota</taxon>
        <taxon>Metazoa</taxon>
        <taxon>Chordata</taxon>
        <taxon>Craniata</taxon>
        <taxon>Vertebrata</taxon>
        <taxon>Euteleostomi</taxon>
        <taxon>Mammalia</taxon>
        <taxon>Eutheria</taxon>
        <taxon>Laurasiatheria</taxon>
        <taxon>Perissodactyla</taxon>
        <taxon>Equidae</taxon>
        <taxon>Equus</taxon>
    </lineage>
</organism>
<evidence type="ECO:0000313" key="13">
    <source>
        <dbReference type="Proteomes" id="UP001652662"/>
    </source>
</evidence>
<dbReference type="Pfam" id="PF02212">
    <property type="entry name" value="GED"/>
    <property type="match status" value="1"/>
</dbReference>
<dbReference type="PROSITE" id="PS00410">
    <property type="entry name" value="G_DYNAMIN_1"/>
    <property type="match status" value="1"/>
</dbReference>
<evidence type="ECO:0000256" key="8">
    <source>
        <dbReference type="RuleBase" id="RU003932"/>
    </source>
</evidence>
<dbReference type="SUPFAM" id="SSF50729">
    <property type="entry name" value="PH domain-like"/>
    <property type="match status" value="1"/>
</dbReference>
<evidence type="ECO:0000256" key="4">
    <source>
        <dbReference type="ARBA" id="ARBA00022741"/>
    </source>
</evidence>
<evidence type="ECO:0000256" key="1">
    <source>
        <dbReference type="ARBA" id="ARBA00011980"/>
    </source>
</evidence>
<dbReference type="Pfam" id="PF00169">
    <property type="entry name" value="PH"/>
    <property type="match status" value="1"/>
</dbReference>
<feature type="region of interest" description="Disordered" evidence="9">
    <location>
        <begin position="767"/>
        <end position="845"/>
    </location>
</feature>
<evidence type="ECO:0000259" key="10">
    <source>
        <dbReference type="PROSITE" id="PS50003"/>
    </source>
</evidence>
<dbReference type="SMART" id="SM00302">
    <property type="entry name" value="GED"/>
    <property type="match status" value="1"/>
</dbReference>
<dbReference type="SMART" id="SM00233">
    <property type="entry name" value="PH"/>
    <property type="match status" value="1"/>
</dbReference>
<feature type="domain" description="Dynamin-type G" evidence="12">
    <location>
        <begin position="28"/>
        <end position="294"/>
    </location>
</feature>
<feature type="compositionally biased region" description="Pro residues" evidence="9">
    <location>
        <begin position="825"/>
        <end position="845"/>
    </location>
</feature>
<keyword evidence="13" id="KW-1185">Reference proteome</keyword>
<evidence type="ECO:0000256" key="3">
    <source>
        <dbReference type="ARBA" id="ARBA00022701"/>
    </source>
</evidence>
<dbReference type="PANTHER" id="PTHR11566:SF32">
    <property type="entry name" value="DYNAMIN-1"/>
    <property type="match status" value="1"/>
</dbReference>
<evidence type="ECO:0000256" key="6">
    <source>
        <dbReference type="ARBA" id="ARBA00023134"/>
    </source>
</evidence>
<keyword evidence="4 8" id="KW-0547">Nucleotide-binding</keyword>
<dbReference type="EC" id="3.6.5.5" evidence="1"/>
<dbReference type="InterPro" id="IPR019762">
    <property type="entry name" value="Dynamin_GTPase_CS"/>
</dbReference>
<dbReference type="Gene3D" id="2.30.29.30">
    <property type="entry name" value="Pleckstrin-homology domain (PH domain)/Phosphotyrosine-binding domain (PTB)"/>
    <property type="match status" value="1"/>
</dbReference>
<dbReference type="PANTHER" id="PTHR11566">
    <property type="entry name" value="DYNAMIN"/>
    <property type="match status" value="1"/>
</dbReference>
<keyword evidence="2" id="KW-0254">Endocytosis</keyword>
<dbReference type="SUPFAM" id="SSF52540">
    <property type="entry name" value="P-loop containing nucleoside triphosphate hydrolases"/>
    <property type="match status" value="1"/>
</dbReference>
<dbReference type="Gene3D" id="1.20.120.1240">
    <property type="entry name" value="Dynamin, middle domain"/>
    <property type="match status" value="1"/>
</dbReference>
<comment type="similarity">
    <text evidence="8">Belongs to the TRAFAC class dynamin-like GTPase superfamily. Dynamin/Fzo/YdjA family.</text>
</comment>
<gene>
    <name evidence="14" type="primary">DNM1</name>
</gene>
<evidence type="ECO:0000256" key="5">
    <source>
        <dbReference type="ARBA" id="ARBA00022801"/>
    </source>
</evidence>
<keyword evidence="6 8" id="KW-0342">GTP-binding</keyword>
<dbReference type="InterPro" id="IPR000375">
    <property type="entry name" value="Dynamin_stalk"/>
</dbReference>
<dbReference type="PRINTS" id="PR00195">
    <property type="entry name" value="DYNAMIN"/>
</dbReference>
<dbReference type="Gene3D" id="3.40.50.300">
    <property type="entry name" value="P-loop containing nucleotide triphosphate hydrolases"/>
    <property type="match status" value="1"/>
</dbReference>
<proteinExistence type="inferred from homology"/>
<dbReference type="InterPro" id="IPR001401">
    <property type="entry name" value="Dynamin_GTPase"/>
</dbReference>
<feature type="domain" description="GED" evidence="11">
    <location>
        <begin position="659"/>
        <end position="750"/>
    </location>
</feature>
<sequence length="845" mass="95242">MGNRGMEDLIPLVNRLQDAFSAIGQNADLDLPQIAVVGGQSAGKSSVLENFVGRDFLPRGSGIVTRRPLVLQLVNATTEYAEFLHCKGKKFTDFEEVRLEIEAETDRVTGTNKGISPVPINLRVYSPHVLNLTLVDLPGMTKVPVGDQPPDIEFQIRDMLMQFVTKENCLILAVSPANSDLANSDALKIAKEVDSQGQRTIGVITKLDLMDEGTDARDVLENKLLPLRRGYIGVVNRSQKDIDGKKDITAALAAERKFFLSHPSYRHLADRMGTPYLQKVLNQQLTNHIRDTLPGLRNKLQSQLLSIEKEVEEYKNFRPDDPARKTKALLQMVQQFAVDFEKRIEGSGDQIDTYELSGGARINRIFHERFPFELVKMEFDEKELRKEISYAIKNIHGIRTGLFTPDLAFEATVKKQVQKLKEPSIKCVDMVVSELTATIRKCSEKLQQYPRLREEMERIVTTHIREREGRTKEQVMLLIDIELAYMNTNHEDFIGFANAQQRSNQMNKKKASGNQDEILVIRKGWLTINNIGIMKGGSKEYWFVLTAENLSWYKDDEEKEKKYMLSVDNLKLRDVEKGFMSSKHIFALFNTEQRNVYKDYRQLELACETQEEVDSWKASFLRAGVYPERVGDKEKASETEENGSDNFMHSMDPQLERQVETIRNLVDSYMAIVNKTVRDLMPKTIMHLMINNTKEFIFSELLANLYSCGDQNTLMEESAEQAQRRDEMLRMYHALKEALSIIGDINTTTVSTPMPPPVDDSWLQVQSVPAGRRSPTSSPTPQRRAPAVPPARPGSRGPAPGPPPAGSALGGAPPVPSRPGASPDPFGPPPQVPSRPNRAPPGVPR</sequence>
<evidence type="ECO:0000259" key="11">
    <source>
        <dbReference type="PROSITE" id="PS51388"/>
    </source>
</evidence>
<dbReference type="RefSeq" id="XP_070452820.1">
    <property type="nucleotide sequence ID" value="XM_070596719.1"/>
</dbReference>
<dbReference type="GeneID" id="103550849"/>
<evidence type="ECO:0000256" key="9">
    <source>
        <dbReference type="SAM" id="MobiDB-lite"/>
    </source>
</evidence>
<dbReference type="Pfam" id="PF01031">
    <property type="entry name" value="Dynamin_M"/>
    <property type="match status" value="1"/>
</dbReference>
<accession>A0ABM4MJE9</accession>
<dbReference type="InterPro" id="IPR022812">
    <property type="entry name" value="Dynamin"/>
</dbReference>
<dbReference type="Pfam" id="PF00350">
    <property type="entry name" value="Dynamin_N"/>
    <property type="match status" value="1"/>
</dbReference>
<protein>
    <recommendedName>
        <fullName evidence="1">dynamin GTPase</fullName>
        <ecNumber evidence="1">3.6.5.5</ecNumber>
    </recommendedName>
</protein>
<name>A0ABM4MJE9_EQUPR</name>
<reference evidence="14" key="1">
    <citation type="submission" date="2025-08" db="UniProtKB">
        <authorList>
            <consortium name="RefSeq"/>
        </authorList>
    </citation>
    <scope>IDENTIFICATION</scope>
    <source>
        <tissue evidence="14">Blood</tissue>
    </source>
</reference>
<keyword evidence="7" id="KW-0505">Motor protein</keyword>
<keyword evidence="3" id="KW-0493">Microtubule</keyword>
<keyword evidence="5" id="KW-0378">Hydrolase</keyword>
<evidence type="ECO:0000256" key="7">
    <source>
        <dbReference type="ARBA" id="ARBA00023175"/>
    </source>
</evidence>
<dbReference type="InterPro" id="IPR011993">
    <property type="entry name" value="PH-like_dom_sf"/>
</dbReference>
<dbReference type="CDD" id="cd08771">
    <property type="entry name" value="DLP_1"/>
    <property type="match status" value="1"/>
</dbReference>
<dbReference type="Proteomes" id="UP001652662">
    <property type="component" value="Chromosome 26"/>
</dbReference>
<evidence type="ECO:0000256" key="2">
    <source>
        <dbReference type="ARBA" id="ARBA00022583"/>
    </source>
</evidence>
<evidence type="ECO:0000313" key="14">
    <source>
        <dbReference type="RefSeq" id="XP_070452820.1"/>
    </source>
</evidence>
<dbReference type="InterPro" id="IPR027417">
    <property type="entry name" value="P-loop_NTPase"/>
</dbReference>
<dbReference type="InterPro" id="IPR020850">
    <property type="entry name" value="GED_dom"/>
</dbReference>
<feature type="domain" description="PH" evidence="10">
    <location>
        <begin position="519"/>
        <end position="625"/>
    </location>
</feature>
<dbReference type="InterPro" id="IPR045063">
    <property type="entry name" value="Dynamin_N"/>
</dbReference>
<dbReference type="CDD" id="cd01256">
    <property type="entry name" value="PH_dynamin"/>
    <property type="match status" value="1"/>
</dbReference>
<dbReference type="PROSITE" id="PS51718">
    <property type="entry name" value="G_DYNAMIN_2"/>
    <property type="match status" value="1"/>
</dbReference>
<dbReference type="InterPro" id="IPR030381">
    <property type="entry name" value="G_DYNAMIN_dom"/>
</dbReference>
<dbReference type="InterPro" id="IPR001849">
    <property type="entry name" value="PH_domain"/>
</dbReference>
<dbReference type="InterPro" id="IPR003130">
    <property type="entry name" value="GED"/>
</dbReference>
<evidence type="ECO:0000259" key="12">
    <source>
        <dbReference type="PROSITE" id="PS51718"/>
    </source>
</evidence>